<dbReference type="PANTHER" id="PTHR30204">
    <property type="entry name" value="REDOX-CYCLING DRUG-SENSING TRANSCRIPTIONAL ACTIVATOR SOXR"/>
    <property type="match status" value="1"/>
</dbReference>
<dbReference type="SMART" id="SM00422">
    <property type="entry name" value="HTH_MERR"/>
    <property type="match status" value="1"/>
</dbReference>
<dbReference type="InterPro" id="IPR000551">
    <property type="entry name" value="MerR-type_HTH_dom"/>
</dbReference>
<comment type="caution">
    <text evidence="3">The sequence shown here is derived from an EMBL/GenBank/DDBJ whole genome shotgun (WGS) entry which is preliminary data.</text>
</comment>
<dbReference type="CDD" id="cd04788">
    <property type="entry name" value="HTH_NolA-AlbR"/>
    <property type="match status" value="1"/>
</dbReference>
<reference evidence="3 4" key="1">
    <citation type="submission" date="2023-07" db="EMBL/GenBank/DDBJ databases">
        <title>Genomic Encyclopedia of Type Strains, Phase IV (KMG-IV): sequencing the most valuable type-strain genomes for metagenomic binning, comparative biology and taxonomic classification.</title>
        <authorList>
            <person name="Goeker M."/>
        </authorList>
    </citation>
    <scope>NUCLEOTIDE SEQUENCE [LARGE SCALE GENOMIC DNA]</scope>
    <source>
        <strain evidence="3 4">DSM 27594</strain>
    </source>
</reference>
<dbReference type="Gene3D" id="1.10.1660.10">
    <property type="match status" value="1"/>
</dbReference>
<name>A0ABT9Y377_9BACI</name>
<dbReference type="SUPFAM" id="SSF46955">
    <property type="entry name" value="Putative DNA-binding domain"/>
    <property type="match status" value="1"/>
</dbReference>
<dbReference type="InterPro" id="IPR009057">
    <property type="entry name" value="Homeodomain-like_sf"/>
</dbReference>
<evidence type="ECO:0000313" key="4">
    <source>
        <dbReference type="Proteomes" id="UP001224122"/>
    </source>
</evidence>
<evidence type="ECO:0000256" key="1">
    <source>
        <dbReference type="ARBA" id="ARBA00023125"/>
    </source>
</evidence>
<dbReference type="PROSITE" id="PS50937">
    <property type="entry name" value="HTH_MERR_2"/>
    <property type="match status" value="1"/>
</dbReference>
<dbReference type="Proteomes" id="UP001224122">
    <property type="component" value="Unassembled WGS sequence"/>
</dbReference>
<keyword evidence="4" id="KW-1185">Reference proteome</keyword>
<dbReference type="InterPro" id="IPR009061">
    <property type="entry name" value="DNA-bd_dom_put_sf"/>
</dbReference>
<dbReference type="Pfam" id="PF13411">
    <property type="entry name" value="MerR_1"/>
    <property type="match status" value="1"/>
</dbReference>
<proteinExistence type="predicted"/>
<dbReference type="PRINTS" id="PR00040">
    <property type="entry name" value="HTHMERR"/>
</dbReference>
<dbReference type="Pfam" id="PF01527">
    <property type="entry name" value="HTH_Tnp_1"/>
    <property type="match status" value="1"/>
</dbReference>
<feature type="domain" description="HTH merR-type" evidence="2">
    <location>
        <begin position="7"/>
        <end position="76"/>
    </location>
</feature>
<dbReference type="GO" id="GO:0003677">
    <property type="term" value="F:DNA binding"/>
    <property type="evidence" value="ECO:0007669"/>
    <property type="project" value="UniProtKB-KW"/>
</dbReference>
<dbReference type="EMBL" id="JAUSTW010000016">
    <property type="protein sequence ID" value="MDQ0202093.1"/>
    <property type="molecule type" value="Genomic_DNA"/>
</dbReference>
<sequence>MIIQNKYWKVGELANQTGLTVRTLHHYDKIGLFSPSRHTDTGHRLYTEEDIAKLQQIMSFKHLGFSLEEIKELIENQSFNPSEVIRLYLERLNEHIRIQEELRSQLENLYTLVNSQQQVKVEQFINLIEVINMNVEKYFTQEQLVKMKKQTEQFNQSPEEKIQAVKEYINGNDGGKTIANSIGVHPSLLHQWIKHYEQLGLEDLMKLQRKWKM</sequence>
<keyword evidence="1 3" id="KW-0238">DNA-binding</keyword>
<dbReference type="InterPro" id="IPR002514">
    <property type="entry name" value="Transposase_8"/>
</dbReference>
<evidence type="ECO:0000259" key="2">
    <source>
        <dbReference type="PROSITE" id="PS50937"/>
    </source>
</evidence>
<dbReference type="PROSITE" id="PS00552">
    <property type="entry name" value="HTH_MERR_1"/>
    <property type="match status" value="1"/>
</dbReference>
<accession>A0ABT9Y377</accession>
<protein>
    <submittedName>
        <fullName evidence="3">DNA-binding transcriptional MerR regulator</fullName>
    </submittedName>
</protein>
<organism evidence="3 4">
    <name type="scientific">Neobacillus ginsengisoli</name>
    <dbReference type="NCBI Taxonomy" id="904295"/>
    <lineage>
        <taxon>Bacteria</taxon>
        <taxon>Bacillati</taxon>
        <taxon>Bacillota</taxon>
        <taxon>Bacilli</taxon>
        <taxon>Bacillales</taxon>
        <taxon>Bacillaceae</taxon>
        <taxon>Neobacillus</taxon>
    </lineage>
</organism>
<dbReference type="PANTHER" id="PTHR30204:SF90">
    <property type="entry name" value="HTH-TYPE TRANSCRIPTIONAL ACTIVATOR MTA"/>
    <property type="match status" value="1"/>
</dbReference>
<dbReference type="InterPro" id="IPR047057">
    <property type="entry name" value="MerR_fam"/>
</dbReference>
<gene>
    <name evidence="3" type="ORF">J2S10_005322</name>
</gene>
<dbReference type="SUPFAM" id="SSF46689">
    <property type="entry name" value="Homeodomain-like"/>
    <property type="match status" value="1"/>
</dbReference>
<evidence type="ECO:0000313" key="3">
    <source>
        <dbReference type="EMBL" id="MDQ0202093.1"/>
    </source>
</evidence>